<accession>A0ACB7Z500</accession>
<organism evidence="1 2">
    <name type="scientific">Vaccinium darrowii</name>
    <dbReference type="NCBI Taxonomy" id="229202"/>
    <lineage>
        <taxon>Eukaryota</taxon>
        <taxon>Viridiplantae</taxon>
        <taxon>Streptophyta</taxon>
        <taxon>Embryophyta</taxon>
        <taxon>Tracheophyta</taxon>
        <taxon>Spermatophyta</taxon>
        <taxon>Magnoliopsida</taxon>
        <taxon>eudicotyledons</taxon>
        <taxon>Gunneridae</taxon>
        <taxon>Pentapetalae</taxon>
        <taxon>asterids</taxon>
        <taxon>Ericales</taxon>
        <taxon>Ericaceae</taxon>
        <taxon>Vaccinioideae</taxon>
        <taxon>Vaccinieae</taxon>
        <taxon>Vaccinium</taxon>
    </lineage>
</organism>
<dbReference type="Proteomes" id="UP000828048">
    <property type="component" value="Chromosome 4"/>
</dbReference>
<comment type="caution">
    <text evidence="1">The sequence shown here is derived from an EMBL/GenBank/DDBJ whole genome shotgun (WGS) entry which is preliminary data.</text>
</comment>
<keyword evidence="2" id="KW-1185">Reference proteome</keyword>
<dbReference type="EMBL" id="CM037154">
    <property type="protein sequence ID" value="KAH7860921.1"/>
    <property type="molecule type" value="Genomic_DNA"/>
</dbReference>
<proteinExistence type="predicted"/>
<evidence type="ECO:0000313" key="2">
    <source>
        <dbReference type="Proteomes" id="UP000828048"/>
    </source>
</evidence>
<evidence type="ECO:0000313" key="1">
    <source>
        <dbReference type="EMBL" id="KAH7860921.1"/>
    </source>
</evidence>
<protein>
    <submittedName>
        <fullName evidence="1">Uncharacterized protein</fullName>
    </submittedName>
</protein>
<reference evidence="1 2" key="1">
    <citation type="journal article" date="2021" name="Hortic Res">
        <title>High-quality reference genome and annotation aids understanding of berry development for evergreen blueberry (Vaccinium darrowii).</title>
        <authorList>
            <person name="Yu J."/>
            <person name="Hulse-Kemp A.M."/>
            <person name="Babiker E."/>
            <person name="Staton M."/>
        </authorList>
    </citation>
    <scope>NUCLEOTIDE SEQUENCE [LARGE SCALE GENOMIC DNA]</scope>
    <source>
        <strain evidence="2">cv. NJ 8807/NJ 8810</strain>
        <tissue evidence="1">Young leaf</tissue>
    </source>
</reference>
<sequence>MATIKTISAALKLVDAKKESLRKAFEDLQSHSSSLSSFNLTWSDLDSYFSSLHSSLQHKFQILQSQSQSLTQLPNTPNSTSQFQTPKNPPQPQSPTPPNSQTLIVKESLDLAPAPARAELISLCEKMDGLGLRKYMVERPRQRNTIKAELADALGHAPDAASMVLGAMEGFYSTTKGDKDIELILIRRSAVAMLEGLRRLGGEIAGEVREKARELAAEWMGKVRRRSGGGGNGLEELGFFYLVALFGLAGGFDLGELVDLGVEVARFREAVELFRVIGFGERISEIIHKLIGQGKQQVAVRFILEFGLSAKFPPLPLLEEYVKESKRQAKKTLKEKNNTFKAQKEALTKEANVYKSVIKLVEDYKLESEYLSLKEKLMKRLETVEKLKSNRKPDSAGPASQMQQSKPQKLSGSKRPRNNAAAHPAKISMSVASTSSAAPVFQQYHPQPAGLLPQHLPPYSGSPAGPYGVAGSTPAIASYAGSSAAGLYGSTGAPFGDPGNLMPLQTQVMPSQTHAYPTESQTATGYYDKPVAYGSYVFPPQYYQPYHPQ</sequence>
<name>A0ACB7Z500_9ERIC</name>
<gene>
    <name evidence="1" type="ORF">Vadar_019539</name>
</gene>